<organism evidence="2 3">
    <name type="scientific">Kitasatospora aureofaciens</name>
    <name type="common">Streptomyces aureofaciens</name>
    <dbReference type="NCBI Taxonomy" id="1894"/>
    <lineage>
        <taxon>Bacteria</taxon>
        <taxon>Bacillati</taxon>
        <taxon>Actinomycetota</taxon>
        <taxon>Actinomycetes</taxon>
        <taxon>Kitasatosporales</taxon>
        <taxon>Streptomycetaceae</taxon>
        <taxon>Kitasatospora</taxon>
    </lineage>
</organism>
<comment type="caution">
    <text evidence="2">The sequence shown here is derived from an EMBL/GenBank/DDBJ whole genome shotgun (WGS) entry which is preliminary data.</text>
</comment>
<accession>A0A1E7NGL1</accession>
<dbReference type="EMBL" id="JPRF03000001">
    <property type="protein sequence ID" value="OEV39840.1"/>
    <property type="molecule type" value="Genomic_DNA"/>
</dbReference>
<feature type="transmembrane region" description="Helical" evidence="1">
    <location>
        <begin position="136"/>
        <end position="157"/>
    </location>
</feature>
<protein>
    <recommendedName>
        <fullName evidence="4">Integral membrane protein</fullName>
    </recommendedName>
</protein>
<keyword evidence="1" id="KW-0812">Transmembrane</keyword>
<dbReference type="PANTHER" id="PTHR42305:SF1">
    <property type="entry name" value="MEMBRANE PROTEIN RV1733C-RELATED"/>
    <property type="match status" value="1"/>
</dbReference>
<evidence type="ECO:0000313" key="3">
    <source>
        <dbReference type="Proteomes" id="UP000037395"/>
    </source>
</evidence>
<dbReference type="Proteomes" id="UP000037395">
    <property type="component" value="Unassembled WGS sequence"/>
</dbReference>
<keyword evidence="1" id="KW-0472">Membrane</keyword>
<feature type="transmembrane region" description="Helical" evidence="1">
    <location>
        <begin position="20"/>
        <end position="46"/>
    </location>
</feature>
<dbReference type="InterPro" id="IPR039708">
    <property type="entry name" value="MT1774/Rv1733c-like"/>
</dbReference>
<evidence type="ECO:0008006" key="4">
    <source>
        <dbReference type="Google" id="ProtNLM"/>
    </source>
</evidence>
<keyword evidence="1" id="KW-1133">Transmembrane helix</keyword>
<name>A0A1E7NGL1_KITAU</name>
<evidence type="ECO:0000256" key="1">
    <source>
        <dbReference type="SAM" id="Phobius"/>
    </source>
</evidence>
<dbReference type="AlphaFoldDB" id="A0A1E7NGL1"/>
<sequence>MRRATGRDHSPLCRPLDRAYSRLVAGLALAMLATLVVAAAAALLVYRAETHTAQQAARHRHTVTAVTTGPAGSADPRAGGVRVYAPARWTYPVGPGTGIVPVPDGTLAGTAVRVGLNDAGDPVRAPKPVDLIVTDAVLVGFGTVTVLGFGAEGVFALRRHALERRAEKGWEAAWEQVEPRWSGRR</sequence>
<reference evidence="2" key="1">
    <citation type="submission" date="2016-08" db="EMBL/GenBank/DDBJ databases">
        <title>Sequencing, Assembly and Comparative Genomics of S. aureofaciens ATCC 10762.</title>
        <authorList>
            <person name="Gradnigo J.S."/>
            <person name="Johnson N."/>
            <person name="Somerville G.A."/>
        </authorList>
    </citation>
    <scope>NUCLEOTIDE SEQUENCE [LARGE SCALE GENOMIC DNA]</scope>
    <source>
        <strain evidence="2">ATCC 10762</strain>
    </source>
</reference>
<proteinExistence type="predicted"/>
<evidence type="ECO:0000313" key="2">
    <source>
        <dbReference type="EMBL" id="OEV39840.1"/>
    </source>
</evidence>
<gene>
    <name evidence="2" type="ORF">HS99_0002400</name>
</gene>
<keyword evidence="3" id="KW-1185">Reference proteome</keyword>
<dbReference type="PANTHER" id="PTHR42305">
    <property type="entry name" value="MEMBRANE PROTEIN RV1733C-RELATED"/>
    <property type="match status" value="1"/>
</dbReference>